<feature type="site" description="Essential for DHBP synthase activity" evidence="17">
    <location>
        <position position="164"/>
    </location>
</feature>
<dbReference type="InterPro" id="IPR000422">
    <property type="entry name" value="DHBP_synthase_RibB"/>
</dbReference>
<feature type="binding site" evidence="17">
    <location>
        <position position="299"/>
    </location>
    <ligand>
        <name>Zn(2+)</name>
        <dbReference type="ChEBI" id="CHEBI:29105"/>
        <note>catalytic</note>
    </ligand>
</feature>
<dbReference type="HAMAP" id="MF_00180">
    <property type="entry name" value="RibB"/>
    <property type="match status" value="1"/>
</dbReference>
<dbReference type="Pfam" id="PF00926">
    <property type="entry name" value="DHBP_synthase"/>
    <property type="match status" value="1"/>
</dbReference>
<evidence type="ECO:0000256" key="12">
    <source>
        <dbReference type="ARBA" id="ARBA00023134"/>
    </source>
</evidence>
<dbReference type="NCBIfam" id="TIGR00505">
    <property type="entry name" value="ribA"/>
    <property type="match status" value="1"/>
</dbReference>
<keyword evidence="7 17" id="KW-0479">Metal-binding</keyword>
<evidence type="ECO:0000256" key="6">
    <source>
        <dbReference type="ARBA" id="ARBA00022619"/>
    </source>
</evidence>
<evidence type="ECO:0000256" key="5">
    <source>
        <dbReference type="ARBA" id="ARBA00005520"/>
    </source>
</evidence>
<evidence type="ECO:0000256" key="8">
    <source>
        <dbReference type="ARBA" id="ARBA00022741"/>
    </source>
</evidence>
<evidence type="ECO:0000256" key="13">
    <source>
        <dbReference type="ARBA" id="ARBA00023211"/>
    </source>
</evidence>
<feature type="binding site" evidence="17">
    <location>
        <position position="67"/>
    </location>
    <ligand>
        <name>Mg(2+)</name>
        <dbReference type="ChEBI" id="CHEBI:18420"/>
        <label>1</label>
    </ligand>
</feature>
<feature type="binding site" evidence="17">
    <location>
        <position position="71"/>
    </location>
    <ligand>
        <name>D-ribulose 5-phosphate</name>
        <dbReference type="ChEBI" id="CHEBI:58121"/>
    </ligand>
</feature>
<evidence type="ECO:0000256" key="9">
    <source>
        <dbReference type="ARBA" id="ARBA00022801"/>
    </source>
</evidence>
<evidence type="ECO:0000256" key="15">
    <source>
        <dbReference type="ARBA" id="ARBA00023268"/>
    </source>
</evidence>
<dbReference type="EMBL" id="BAAAHP010000219">
    <property type="protein sequence ID" value="GAA0900361.1"/>
    <property type="molecule type" value="Genomic_DNA"/>
</dbReference>
<evidence type="ECO:0000256" key="2">
    <source>
        <dbReference type="ARBA" id="ARBA00002284"/>
    </source>
</evidence>
<feature type="binding site" evidence="17">
    <location>
        <position position="67"/>
    </location>
    <ligand>
        <name>Mg(2+)</name>
        <dbReference type="ChEBI" id="CHEBI:18420"/>
        <label>2</label>
    </ligand>
</feature>
<evidence type="ECO:0000259" key="18">
    <source>
        <dbReference type="Pfam" id="PF00925"/>
    </source>
</evidence>
<dbReference type="SUPFAM" id="SSF142695">
    <property type="entry name" value="RibA-like"/>
    <property type="match status" value="1"/>
</dbReference>
<protein>
    <recommendedName>
        <fullName evidence="17">Riboflavin biosynthesis protein RibBA</fullName>
    </recommendedName>
    <domain>
        <recommendedName>
            <fullName evidence="17">3,4-dihydroxy-2-butanone 4-phosphate synthase</fullName>
            <shortName evidence="17">DHBP synthase</shortName>
            <ecNumber evidence="17">4.1.99.12</ecNumber>
        </recommendedName>
    </domain>
    <domain>
        <recommendedName>
            <fullName evidence="17">GTP cyclohydrolase-2</fullName>
            <ecNumber evidence="17">3.5.4.25</ecNumber>
        </recommendedName>
        <alternativeName>
            <fullName evidence="17">GTP cyclohydrolase II</fullName>
        </alternativeName>
    </domain>
</protein>
<dbReference type="EC" id="3.5.4.25" evidence="17"/>
<organism evidence="19 20">
    <name type="scientific">Pseudonocardia zijingensis</name>
    <dbReference type="NCBI Taxonomy" id="153376"/>
    <lineage>
        <taxon>Bacteria</taxon>
        <taxon>Bacillati</taxon>
        <taxon>Actinomycetota</taxon>
        <taxon>Actinomycetes</taxon>
        <taxon>Pseudonocardiales</taxon>
        <taxon>Pseudonocardiaceae</taxon>
        <taxon>Pseudonocardia</taxon>
    </lineage>
</organism>
<dbReference type="Pfam" id="PF00925">
    <property type="entry name" value="GTP_cyclohydro2"/>
    <property type="match status" value="1"/>
</dbReference>
<comment type="function">
    <text evidence="2 17">Catalyzes the conversion of D-ribulose 5-phosphate to formate and 3,4-dihydroxy-2-butanone 4-phosphate.</text>
</comment>
<sequence length="447" mass="47173">MLSRNASQFQEHVKLATHPTREPTMTHTTDVQGAAVSELPGTAAVQRAVAALAAGRMVVVTDDADREDEGDLVVAAESVTAQQVAFVVAHSTGIVCAPMPAERADALGLALMVSDNTDAHGTAFTVTVDHIGTGTGVSATDRAATLRALADPGTHPGELRRPGHVFPLRAREGGVLARAGHTEAAVDLLRLAGREPVGVIAELVAPDGSMARGRTLRAFAARHDLPVLAIADLVRYRRATERYVQHIATSAMPTVFGEFRAIAYRCTVDATEHLALVHGDAAAASRSPRGALVRVHSECLTGDIIGSLRCDCGTQLEQAMRAIVTEGAGAIVYLRGHEGRGIGLAHKIRAYALQETGLDTIDANTAQGLPVDTRSYGTGAQILTDLGITRLRLITNNPAKYGGLDGYGLHILDRVALPATPTPHNLRYLRTKRDRMGHAIGIEDSTG</sequence>
<keyword evidence="10 17" id="KW-0862">Zinc</keyword>
<keyword evidence="6 17" id="KW-0686">Riboflavin biosynthesis</keyword>
<feature type="binding site" evidence="17">
    <location>
        <position position="360"/>
    </location>
    <ligand>
        <name>GTP</name>
        <dbReference type="ChEBI" id="CHEBI:37565"/>
    </ligand>
</feature>
<evidence type="ECO:0000256" key="10">
    <source>
        <dbReference type="ARBA" id="ARBA00022833"/>
    </source>
</evidence>
<feature type="domain" description="GTP cyclohydrolase II" evidence="18">
    <location>
        <begin position="248"/>
        <end position="415"/>
    </location>
</feature>
<dbReference type="NCBIfam" id="NF006803">
    <property type="entry name" value="PRK09311.1"/>
    <property type="match status" value="1"/>
</dbReference>
<feature type="site" description="Essential for DHBP synthase activity" evidence="17">
    <location>
        <position position="202"/>
    </location>
</feature>
<feature type="region of interest" description="DHBP synthase" evidence="17">
    <location>
        <begin position="1"/>
        <end position="239"/>
    </location>
</feature>
<proteinExistence type="inferred from homology"/>
<comment type="caution">
    <text evidence="19">The sequence shown here is derived from an EMBL/GenBank/DDBJ whole genome shotgun (WGS) entry which is preliminary data.</text>
</comment>
<comment type="catalytic activity">
    <reaction evidence="1 17">
        <text>D-ribulose 5-phosphate = (2S)-2-hydroxy-3-oxobutyl phosphate + formate + H(+)</text>
        <dbReference type="Rhea" id="RHEA:18457"/>
        <dbReference type="ChEBI" id="CHEBI:15378"/>
        <dbReference type="ChEBI" id="CHEBI:15740"/>
        <dbReference type="ChEBI" id="CHEBI:58121"/>
        <dbReference type="ChEBI" id="CHEBI:58830"/>
        <dbReference type="EC" id="4.1.99.12"/>
    </reaction>
</comment>
<name>A0ABN1NAS7_9PSEU</name>
<dbReference type="Gene3D" id="3.90.870.10">
    <property type="entry name" value="DHBP synthase"/>
    <property type="match status" value="1"/>
</dbReference>
<comment type="cofactor">
    <cofactor evidence="17">
        <name>Mg(2+)</name>
        <dbReference type="ChEBI" id="CHEBI:18420"/>
    </cofactor>
    <cofactor evidence="17">
        <name>Mn(2+)</name>
        <dbReference type="ChEBI" id="CHEBI:29035"/>
    </cofactor>
    <text evidence="17">Binds 2 divalent metal cations per subunit. Magnesium or manganese.</text>
</comment>
<evidence type="ECO:0000256" key="14">
    <source>
        <dbReference type="ARBA" id="ARBA00023239"/>
    </source>
</evidence>
<dbReference type="InterPro" id="IPR000926">
    <property type="entry name" value="RibA"/>
</dbReference>
<evidence type="ECO:0000256" key="16">
    <source>
        <dbReference type="ARBA" id="ARBA00049295"/>
    </source>
</evidence>
<dbReference type="PANTHER" id="PTHR21327">
    <property type="entry name" value="GTP CYCLOHYDROLASE II-RELATED"/>
    <property type="match status" value="1"/>
</dbReference>
<keyword evidence="8 17" id="KW-0547">Nucleotide-binding</keyword>
<evidence type="ECO:0000313" key="20">
    <source>
        <dbReference type="Proteomes" id="UP001499967"/>
    </source>
</evidence>
<dbReference type="PIRSF" id="PIRSF001259">
    <property type="entry name" value="RibA"/>
    <property type="match status" value="1"/>
</dbReference>
<keyword evidence="12 17" id="KW-0342">GTP-binding</keyword>
<keyword evidence="11 17" id="KW-0460">Magnesium</keyword>
<dbReference type="HAMAP" id="MF_01283">
    <property type="entry name" value="RibBA"/>
    <property type="match status" value="1"/>
</dbReference>
<keyword evidence="13 17" id="KW-0464">Manganese</keyword>
<feature type="active site" description="Nucleophile; for GTP cyclohydrolase activity" evidence="17">
    <location>
        <position position="374"/>
    </location>
</feature>
<dbReference type="EC" id="4.1.99.12" evidence="17"/>
<feature type="binding site" evidence="17">
    <location>
        <position position="310"/>
    </location>
    <ligand>
        <name>Zn(2+)</name>
        <dbReference type="ChEBI" id="CHEBI:29105"/>
        <note>catalytic</note>
    </ligand>
</feature>
<evidence type="ECO:0000256" key="17">
    <source>
        <dbReference type="HAMAP-Rule" id="MF_01283"/>
    </source>
</evidence>
<accession>A0ABN1NAS7</accession>
<comment type="function">
    <text evidence="17">Catalyzes the conversion of GTP to 2,5-diamino-6-ribosylamino-4(3H)-pyrimidinone 5'-phosphate (DARP), formate and pyrophosphate.</text>
</comment>
<dbReference type="InterPro" id="IPR017945">
    <property type="entry name" value="DHBP_synth_RibB-like_a/b_dom"/>
</dbReference>
<evidence type="ECO:0000256" key="1">
    <source>
        <dbReference type="ARBA" id="ARBA00000141"/>
    </source>
</evidence>
<feature type="binding site" evidence="17">
    <location>
        <position position="181"/>
    </location>
    <ligand>
        <name>Mg(2+)</name>
        <dbReference type="ChEBI" id="CHEBI:18420"/>
        <label>2</label>
    </ligand>
</feature>
<comment type="pathway">
    <text evidence="3 17">Cofactor biosynthesis; riboflavin biosynthesis; 5-amino-6-(D-ribitylamino)uracil from GTP: step 1/4.</text>
</comment>
<dbReference type="InterPro" id="IPR036144">
    <property type="entry name" value="RibA-like_sf"/>
</dbReference>
<feature type="binding site" evidence="17">
    <location>
        <position position="395"/>
    </location>
    <ligand>
        <name>GTP</name>
        <dbReference type="ChEBI" id="CHEBI:37565"/>
    </ligand>
</feature>
<evidence type="ECO:0000256" key="4">
    <source>
        <dbReference type="ARBA" id="ARBA00004904"/>
    </source>
</evidence>
<keyword evidence="15 17" id="KW-0511">Multifunctional enzyme</keyword>
<dbReference type="PANTHER" id="PTHR21327:SF18">
    <property type="entry name" value="3,4-DIHYDROXY-2-BUTANONE 4-PHOSPHATE SYNTHASE"/>
    <property type="match status" value="1"/>
</dbReference>
<evidence type="ECO:0000256" key="11">
    <source>
        <dbReference type="ARBA" id="ARBA00022842"/>
    </source>
</evidence>
<dbReference type="HAMAP" id="MF_00179">
    <property type="entry name" value="RibA"/>
    <property type="match status" value="1"/>
</dbReference>
<keyword evidence="20" id="KW-1185">Reference proteome</keyword>
<evidence type="ECO:0000313" key="19">
    <source>
        <dbReference type="EMBL" id="GAA0900361.1"/>
    </source>
</evidence>
<dbReference type="InterPro" id="IPR016299">
    <property type="entry name" value="Riboflavin_synth_RibBA"/>
</dbReference>
<feature type="binding site" evidence="17">
    <location>
        <begin position="294"/>
        <end position="298"/>
    </location>
    <ligand>
        <name>GTP</name>
        <dbReference type="ChEBI" id="CHEBI:37565"/>
    </ligand>
</feature>
<feature type="active site" description="Proton acceptor; for GTP cyclohydrolase activity" evidence="17">
    <location>
        <position position="372"/>
    </location>
</feature>
<comment type="similarity">
    <text evidence="17">In the C-terminal section; belongs to the GTP cyclohydrolase II family.</text>
</comment>
<feature type="binding site" evidence="17">
    <location>
        <position position="202"/>
    </location>
    <ligand>
        <name>D-ribulose 5-phosphate</name>
        <dbReference type="ChEBI" id="CHEBI:58121"/>
    </ligand>
</feature>
<feature type="binding site" evidence="17">
    <location>
        <begin position="178"/>
        <end position="182"/>
    </location>
    <ligand>
        <name>D-ribulose 5-phosphate</name>
        <dbReference type="ChEBI" id="CHEBI:58121"/>
    </ligand>
</feature>
<reference evidence="19 20" key="1">
    <citation type="journal article" date="2019" name="Int. J. Syst. Evol. Microbiol.">
        <title>The Global Catalogue of Microorganisms (GCM) 10K type strain sequencing project: providing services to taxonomists for standard genome sequencing and annotation.</title>
        <authorList>
            <consortium name="The Broad Institute Genomics Platform"/>
            <consortium name="The Broad Institute Genome Sequencing Center for Infectious Disease"/>
            <person name="Wu L."/>
            <person name="Ma J."/>
        </authorList>
    </citation>
    <scope>NUCLEOTIDE SEQUENCE [LARGE SCALE GENOMIC DNA]</scope>
    <source>
        <strain evidence="19 20">JCM 11117</strain>
    </source>
</reference>
<feature type="binding site" evidence="17">
    <location>
        <position position="312"/>
    </location>
    <ligand>
        <name>Zn(2+)</name>
        <dbReference type="ChEBI" id="CHEBI:29105"/>
        <note>catalytic</note>
    </ligand>
</feature>
<feature type="binding site" evidence="17">
    <location>
        <begin position="338"/>
        <end position="340"/>
    </location>
    <ligand>
        <name>GTP</name>
        <dbReference type="ChEBI" id="CHEBI:37565"/>
    </ligand>
</feature>
<evidence type="ECO:0000256" key="7">
    <source>
        <dbReference type="ARBA" id="ARBA00022723"/>
    </source>
</evidence>
<comment type="pathway">
    <text evidence="4 17">Cofactor biosynthesis; riboflavin biosynthesis; 2-hydroxy-3-oxobutyl phosphate from D-ribulose 5-phosphate: step 1/1.</text>
</comment>
<dbReference type="Gene3D" id="3.40.50.10990">
    <property type="entry name" value="GTP cyclohydrolase II"/>
    <property type="match status" value="1"/>
</dbReference>
<keyword evidence="9 17" id="KW-0378">Hydrolase</keyword>
<dbReference type="CDD" id="cd00641">
    <property type="entry name" value="GTP_cyclohydro2"/>
    <property type="match status" value="1"/>
</dbReference>
<dbReference type="NCBIfam" id="TIGR00506">
    <property type="entry name" value="ribB"/>
    <property type="match status" value="1"/>
</dbReference>
<dbReference type="InterPro" id="IPR032677">
    <property type="entry name" value="GTP_cyclohydro_II"/>
</dbReference>
<dbReference type="NCBIfam" id="NF001591">
    <property type="entry name" value="PRK00393.1"/>
    <property type="match status" value="1"/>
</dbReference>
<gene>
    <name evidence="17" type="primary">ribBA</name>
    <name evidence="19" type="ORF">GCM10009559_66230</name>
</gene>
<keyword evidence="14 17" id="KW-0456">Lyase</keyword>
<dbReference type="Proteomes" id="UP001499967">
    <property type="component" value="Unassembled WGS sequence"/>
</dbReference>
<feature type="binding site" evidence="17">
    <location>
        <position position="315"/>
    </location>
    <ligand>
        <name>GTP</name>
        <dbReference type="ChEBI" id="CHEBI:37565"/>
    </ligand>
</feature>
<comment type="similarity">
    <text evidence="5 17">In the N-terminal section; belongs to the DHBP synthase family.</text>
</comment>
<feature type="binding site" evidence="17">
    <location>
        <position position="400"/>
    </location>
    <ligand>
        <name>GTP</name>
        <dbReference type="ChEBI" id="CHEBI:37565"/>
    </ligand>
</feature>
<evidence type="ECO:0000256" key="3">
    <source>
        <dbReference type="ARBA" id="ARBA00004853"/>
    </source>
</evidence>
<comment type="cofactor">
    <cofactor evidence="17">
        <name>Zn(2+)</name>
        <dbReference type="ChEBI" id="CHEBI:29105"/>
    </cofactor>
    <text evidence="17">Binds 1 zinc ion per subunit.</text>
</comment>
<feature type="region of interest" description="GTP cyclohydrolase II" evidence="17">
    <location>
        <begin position="240"/>
        <end position="447"/>
    </location>
</feature>
<feature type="binding site" evidence="17">
    <location>
        <begin position="66"/>
        <end position="67"/>
    </location>
    <ligand>
        <name>D-ribulose 5-phosphate</name>
        <dbReference type="ChEBI" id="CHEBI:58121"/>
    </ligand>
</feature>
<comment type="catalytic activity">
    <reaction evidence="16 17">
        <text>GTP + 4 H2O = 2,5-diamino-6-hydroxy-4-(5-phosphoribosylamino)-pyrimidine + formate + 2 phosphate + 3 H(+)</text>
        <dbReference type="Rhea" id="RHEA:23704"/>
        <dbReference type="ChEBI" id="CHEBI:15377"/>
        <dbReference type="ChEBI" id="CHEBI:15378"/>
        <dbReference type="ChEBI" id="CHEBI:15740"/>
        <dbReference type="ChEBI" id="CHEBI:37565"/>
        <dbReference type="ChEBI" id="CHEBI:43474"/>
        <dbReference type="ChEBI" id="CHEBI:58614"/>
        <dbReference type="EC" id="3.5.4.25"/>
    </reaction>
</comment>
<dbReference type="SUPFAM" id="SSF55821">
    <property type="entry name" value="YrdC/RibB"/>
    <property type="match status" value="1"/>
</dbReference>